<keyword evidence="1" id="KW-0812">Transmembrane</keyword>
<feature type="transmembrane region" description="Helical" evidence="1">
    <location>
        <begin position="223"/>
        <end position="240"/>
    </location>
</feature>
<dbReference type="InterPro" id="IPR012341">
    <property type="entry name" value="6hp_glycosidase-like_sf"/>
</dbReference>
<accession>A0A1U7IKZ6</accession>
<dbReference type="AlphaFoldDB" id="A0A1U7IKZ6"/>
<feature type="transmembrane region" description="Helical" evidence="1">
    <location>
        <begin position="144"/>
        <end position="161"/>
    </location>
</feature>
<organism evidence="2 3">
    <name type="scientific">[Phormidium ambiguum] IAM M-71</name>
    <dbReference type="NCBI Taxonomy" id="454136"/>
    <lineage>
        <taxon>Bacteria</taxon>
        <taxon>Bacillati</taxon>
        <taxon>Cyanobacteriota</taxon>
        <taxon>Cyanophyceae</taxon>
        <taxon>Oscillatoriophycideae</taxon>
        <taxon>Aerosakkonematales</taxon>
        <taxon>Aerosakkonemataceae</taxon>
        <taxon>Floridanema</taxon>
    </lineage>
</organism>
<feature type="transmembrane region" description="Helical" evidence="1">
    <location>
        <begin position="344"/>
        <end position="362"/>
    </location>
</feature>
<feature type="transmembrane region" description="Helical" evidence="1">
    <location>
        <begin position="190"/>
        <end position="216"/>
    </location>
</feature>
<dbReference type="STRING" id="454136.NIES2119_12270"/>
<dbReference type="Gene3D" id="1.50.10.10">
    <property type="match status" value="1"/>
</dbReference>
<dbReference type="SUPFAM" id="SSF48208">
    <property type="entry name" value="Six-hairpin glycosidases"/>
    <property type="match status" value="1"/>
</dbReference>
<dbReference type="GO" id="GO:0005975">
    <property type="term" value="P:carbohydrate metabolic process"/>
    <property type="evidence" value="ECO:0007669"/>
    <property type="project" value="InterPro"/>
</dbReference>
<keyword evidence="1" id="KW-0472">Membrane</keyword>
<sequence length="1079" mass="120175">MDASINFRVQAIRYTIPKFLKKHQIDISITLILAIGFTIVSYLNAQKIPNAIITDYYAQDVWFGSDIPTVFGNMTSIASDNGRNNKHPLFPLIFFPLVFGLGKIFNLDSVTTARLVTALIAGVWIAALYVLFRLMRLPRLDASIFSLLGAVSSAAVFWFVVPESFSSGSLSLLLPLLLLPLAEIQKVSPIWYVLLSAFSVSITITNWMSGLLATIVSFRPKKAAQITLIAFAIVNVLWILQRLVFTNAGFPFAPKTFIGEKKFISAPESDSVLSAISSFFYQTIVMPTIEIKDSPIRPDWVKLATNTLTPGSGGIWGTVAAICWTILLIIGIWGFFTTKQQPKLRIALGLIIIGQLLIHSVYGARETFIYSLHFAPLLLVLAAFSSLTRLRLVALVLAGLVVISAGINNRSQFDRVTATLQNYGTPQQQVQQQMQLRPQDPWLRNAGHIVLGTPGSRAENKAYYEPGGSFSPIAGSFGVSIWMVDKNGNLTATSDNIPLDKIKQQFTDLSDKQTPGIFTTTEYYQAYWSTSKPGTWQLNLKTPANSATRPALVIRSVGPAGGKINSLNWDGQRLLINNRWSVKLSRTPAKVHLGSESAKDWISQSSTLKEWKDPQGWGYARLELTTGDTSIELANFNAEPTNLNAPKILSDMTVELPDKRFVETINAQVAHLMMGIVGNRTTPSDPLNYPLPRFRDGAYQIVALARAGQVDVARQLSSYFAETDFLDGIQLKADVPALGIWALAAIAQQLNQPDYDRFLWPHIQRKAELIMDMLTNNRPGYPIVDDSKAPFSERPDFLEKELVAGKMDNQPDLITLDPAASMMSYRALLDGASFADRVGQSAIGKRWRSEATKLKAAWDKEFKYVFSQIPETYTTSFWPSGIGFSNREALAQELERRWNESHDADGSLRQPVVPALNLAETHQWLLMGERDRVWNNLQWFWQNQASPGLYTWWGDNNQIGELPKSFSQWQRYRGWINPPHDTPHYGVAAQMLLLQLNMLTYIDDSQSEPTLVIGAGIPQTWLNQSMSVKGLKIGGNSVNWIWDGKQMNVQMEGKTMKVKLGSAFPANTPINLNSPQKTS</sequence>
<feature type="transmembrane region" description="Helical" evidence="1">
    <location>
        <begin position="89"/>
        <end position="107"/>
    </location>
</feature>
<feature type="transmembrane region" description="Helical" evidence="1">
    <location>
        <begin position="113"/>
        <end position="132"/>
    </location>
</feature>
<dbReference type="Proteomes" id="UP000185860">
    <property type="component" value="Unassembled WGS sequence"/>
</dbReference>
<comment type="caution">
    <text evidence="2">The sequence shown here is derived from an EMBL/GenBank/DDBJ whole genome shotgun (WGS) entry which is preliminary data.</text>
</comment>
<reference evidence="2 3" key="1">
    <citation type="submission" date="2016-11" db="EMBL/GenBank/DDBJ databases">
        <title>Draft Genome Sequences of Nine Cyanobacterial Strains from Diverse Habitats.</title>
        <authorList>
            <person name="Zhu T."/>
            <person name="Hou S."/>
            <person name="Lu X."/>
            <person name="Hess W.R."/>
        </authorList>
    </citation>
    <scope>NUCLEOTIDE SEQUENCE [LARGE SCALE GENOMIC DNA]</scope>
    <source>
        <strain evidence="2 3">IAM M-71</strain>
    </source>
</reference>
<gene>
    <name evidence="2" type="ORF">NIES2119_12270</name>
</gene>
<name>A0A1U7IKZ6_9CYAN</name>
<evidence type="ECO:0000256" key="1">
    <source>
        <dbReference type="SAM" id="Phobius"/>
    </source>
</evidence>
<feature type="transmembrane region" description="Helical" evidence="1">
    <location>
        <begin position="392"/>
        <end position="408"/>
    </location>
</feature>
<feature type="transmembrane region" description="Helical" evidence="1">
    <location>
        <begin position="368"/>
        <end position="385"/>
    </location>
</feature>
<protein>
    <submittedName>
        <fullName evidence="2">Uncharacterized protein</fullName>
    </submittedName>
</protein>
<proteinExistence type="predicted"/>
<evidence type="ECO:0000313" key="2">
    <source>
        <dbReference type="EMBL" id="OKH37911.1"/>
    </source>
</evidence>
<dbReference type="EMBL" id="MRCE01000010">
    <property type="protein sequence ID" value="OKH37911.1"/>
    <property type="molecule type" value="Genomic_DNA"/>
</dbReference>
<dbReference type="OrthoDB" id="8839685at2"/>
<feature type="transmembrane region" description="Helical" evidence="1">
    <location>
        <begin position="27"/>
        <end position="45"/>
    </location>
</feature>
<keyword evidence="1" id="KW-1133">Transmembrane helix</keyword>
<feature type="transmembrane region" description="Helical" evidence="1">
    <location>
        <begin position="315"/>
        <end position="337"/>
    </location>
</feature>
<evidence type="ECO:0000313" key="3">
    <source>
        <dbReference type="Proteomes" id="UP000185860"/>
    </source>
</evidence>
<dbReference type="InterPro" id="IPR008928">
    <property type="entry name" value="6-hairpin_glycosidase_sf"/>
</dbReference>